<keyword evidence="1" id="KW-0732">Signal</keyword>
<evidence type="ECO:0000313" key="2">
    <source>
        <dbReference type="EMBL" id="OZM57559.1"/>
    </source>
</evidence>
<evidence type="ECO:0000313" key="3">
    <source>
        <dbReference type="Proteomes" id="UP000217083"/>
    </source>
</evidence>
<evidence type="ECO:0000256" key="1">
    <source>
        <dbReference type="SAM" id="SignalP"/>
    </source>
</evidence>
<name>A0A263BV13_9BACI</name>
<protein>
    <submittedName>
        <fullName evidence="2">Uncharacterized protein</fullName>
    </submittedName>
</protein>
<dbReference type="RefSeq" id="WP_094922282.1">
    <property type="nucleotide sequence ID" value="NZ_NPIA01000002.1"/>
</dbReference>
<comment type="caution">
    <text evidence="2">The sequence shown here is derived from an EMBL/GenBank/DDBJ whole genome shotgun (WGS) entry which is preliminary data.</text>
</comment>
<organism evidence="2 3">
    <name type="scientific">Lottiidibacillus patelloidae</name>
    <dbReference type="NCBI Taxonomy" id="2670334"/>
    <lineage>
        <taxon>Bacteria</taxon>
        <taxon>Bacillati</taxon>
        <taxon>Bacillota</taxon>
        <taxon>Bacilli</taxon>
        <taxon>Bacillales</taxon>
        <taxon>Bacillaceae</taxon>
        <taxon>Lottiidibacillus</taxon>
    </lineage>
</organism>
<sequence>MRKKCMLTFTILLFMNLDQVHAIERVVVASAPSETAQRNVYLMADKKTWMDYENFVIQIGDLDGTLYHFPDWYHGKYEPKLIVEDVSGDQLDDIVIVLNSAGIPNFPDNDLHVLNFNEKQGFQEVKIESFHKTQKNIQTKVKLEKSNNIVTIHIEDKSYSINITEYNKINPREPFNIAYVFTDYYVKNGMLVGAIPIYITTDTVTGSIIGYLKLEYKWNAKAQEYGVNQIIFIKKDDKLFAYEMKK</sequence>
<reference evidence="2 3" key="2">
    <citation type="submission" date="2017-09" db="EMBL/GenBank/DDBJ databases">
        <title>Bacillus patelloidae sp. nov., isolated from the intestinal tract of a marine limpet.</title>
        <authorList>
            <person name="Liu R."/>
            <person name="Dong C."/>
            <person name="Shao Z."/>
        </authorList>
    </citation>
    <scope>NUCLEOTIDE SEQUENCE [LARGE SCALE GENOMIC DNA]</scope>
    <source>
        <strain evidence="2 3">SA5d-4</strain>
    </source>
</reference>
<proteinExistence type="predicted"/>
<gene>
    <name evidence="2" type="ORF">CIB95_04085</name>
</gene>
<feature type="chain" id="PRO_5012289021" evidence="1">
    <location>
        <begin position="23"/>
        <end position="246"/>
    </location>
</feature>
<keyword evidence="3" id="KW-1185">Reference proteome</keyword>
<feature type="signal peptide" evidence="1">
    <location>
        <begin position="1"/>
        <end position="22"/>
    </location>
</feature>
<reference evidence="3" key="1">
    <citation type="submission" date="2017-08" db="EMBL/GenBank/DDBJ databases">
        <authorList>
            <person name="Huang Z."/>
        </authorList>
    </citation>
    <scope>NUCLEOTIDE SEQUENCE [LARGE SCALE GENOMIC DNA]</scope>
    <source>
        <strain evidence="3">SA5d-4</strain>
    </source>
</reference>
<accession>A0A263BV13</accession>
<dbReference type="AlphaFoldDB" id="A0A263BV13"/>
<dbReference type="EMBL" id="NPIA01000002">
    <property type="protein sequence ID" value="OZM57559.1"/>
    <property type="molecule type" value="Genomic_DNA"/>
</dbReference>
<dbReference type="Proteomes" id="UP000217083">
    <property type="component" value="Unassembled WGS sequence"/>
</dbReference>